<protein>
    <submittedName>
        <fullName evidence="3">Uncharacterized membrane protein (DUF485 family)</fullName>
    </submittedName>
</protein>
<accession>A0A7W7Q824</accession>
<name>A0A7W7Q824_9PSEU</name>
<feature type="region of interest" description="Disordered" evidence="1">
    <location>
        <begin position="1"/>
        <end position="38"/>
    </location>
</feature>
<feature type="transmembrane region" description="Helical" evidence="2">
    <location>
        <begin position="221"/>
        <end position="249"/>
    </location>
</feature>
<dbReference type="AlphaFoldDB" id="A0A7W7Q824"/>
<keyword evidence="2" id="KW-0812">Transmembrane</keyword>
<reference evidence="3 4" key="1">
    <citation type="submission" date="2020-08" db="EMBL/GenBank/DDBJ databases">
        <title>Genomic Encyclopedia of Type Strains, Phase III (KMG-III): the genomes of soil and plant-associated and newly described type strains.</title>
        <authorList>
            <person name="Whitman W."/>
        </authorList>
    </citation>
    <scope>NUCLEOTIDE SEQUENCE [LARGE SCALE GENOMIC DNA]</scope>
    <source>
        <strain evidence="3 4">CECT 8960</strain>
    </source>
</reference>
<feature type="transmembrane region" description="Helical" evidence="2">
    <location>
        <begin position="108"/>
        <end position="128"/>
    </location>
</feature>
<keyword evidence="4" id="KW-1185">Reference proteome</keyword>
<keyword evidence="2" id="KW-0472">Membrane</keyword>
<feature type="transmembrane region" description="Helical" evidence="2">
    <location>
        <begin position="149"/>
        <end position="172"/>
    </location>
</feature>
<dbReference type="EMBL" id="JACHJQ010000005">
    <property type="protein sequence ID" value="MBB4908765.1"/>
    <property type="molecule type" value="Genomic_DNA"/>
</dbReference>
<sequence length="288" mass="31943">MSSNRRKTKTKPGRAVGTKPVTQRPPVAPEPEAPEAPLETREKPYRWAVGAVLVVCAVAVTLAVASGRFVPFIRQPFDLWERWAGGEQLADTRLWGWPLLGWGRLGKVFQFLAGLTIVLDLIGPEPLRAFGARLREVSWRQLADKAEKFVIAITALFLLSYYLLFFLFIFAGPFMAEVGMSIDLLFGTFGFIVALLSLFGVGFLLARGWRRESRHKEQGGVLWYAAKAPFFIVAAVPVGLWVAVSRGLLVPLVNGLSTIFDRAQPGHPLRWGAFVLFVIGFQFDLLAS</sequence>
<dbReference type="Proteomes" id="UP000520767">
    <property type="component" value="Unassembled WGS sequence"/>
</dbReference>
<gene>
    <name evidence="3" type="ORF">FHR82_005018</name>
</gene>
<proteinExistence type="predicted"/>
<organism evidence="3 4">
    <name type="scientific">Actinophytocola algeriensis</name>
    <dbReference type="NCBI Taxonomy" id="1768010"/>
    <lineage>
        <taxon>Bacteria</taxon>
        <taxon>Bacillati</taxon>
        <taxon>Actinomycetota</taxon>
        <taxon>Actinomycetes</taxon>
        <taxon>Pseudonocardiales</taxon>
        <taxon>Pseudonocardiaceae</taxon>
    </lineage>
</organism>
<feature type="compositionally biased region" description="Basic residues" evidence="1">
    <location>
        <begin position="1"/>
        <end position="12"/>
    </location>
</feature>
<comment type="caution">
    <text evidence="3">The sequence shown here is derived from an EMBL/GenBank/DDBJ whole genome shotgun (WGS) entry which is preliminary data.</text>
</comment>
<evidence type="ECO:0000313" key="4">
    <source>
        <dbReference type="Proteomes" id="UP000520767"/>
    </source>
</evidence>
<evidence type="ECO:0000313" key="3">
    <source>
        <dbReference type="EMBL" id="MBB4908765.1"/>
    </source>
</evidence>
<keyword evidence="2" id="KW-1133">Transmembrane helix</keyword>
<feature type="transmembrane region" description="Helical" evidence="2">
    <location>
        <begin position="184"/>
        <end position="209"/>
    </location>
</feature>
<evidence type="ECO:0000256" key="1">
    <source>
        <dbReference type="SAM" id="MobiDB-lite"/>
    </source>
</evidence>
<evidence type="ECO:0000256" key="2">
    <source>
        <dbReference type="SAM" id="Phobius"/>
    </source>
</evidence>
<feature type="transmembrane region" description="Helical" evidence="2">
    <location>
        <begin position="47"/>
        <end position="70"/>
    </location>
</feature>
<dbReference type="RefSeq" id="WP_184812874.1">
    <property type="nucleotide sequence ID" value="NZ_JACHJQ010000005.1"/>
</dbReference>